<dbReference type="EMBL" id="QLTK01000034">
    <property type="protein sequence ID" value="RAS20736.1"/>
    <property type="molecule type" value="Genomic_DNA"/>
</dbReference>
<proteinExistence type="predicted"/>
<accession>A0A329BCZ5</accession>
<gene>
    <name evidence="1" type="ORF">BX591_13446</name>
</gene>
<organism evidence="1 2">
    <name type="scientific">Paraburkholderia bryophila</name>
    <dbReference type="NCBI Taxonomy" id="420952"/>
    <lineage>
        <taxon>Bacteria</taxon>
        <taxon>Pseudomonadati</taxon>
        <taxon>Pseudomonadota</taxon>
        <taxon>Betaproteobacteria</taxon>
        <taxon>Burkholderiales</taxon>
        <taxon>Burkholderiaceae</taxon>
        <taxon>Paraburkholderia</taxon>
    </lineage>
</organism>
<sequence length="107" mass="12032">MSSHSLIWAAVPHNSDGVVFQVRVVHGLQRFYVSRRVLEHVFDLEPKATDARQLELFYTFLKRILARAGIKRSVAGSDTVALQATDFIVPGRSDSHSTQRSIPRTTI</sequence>
<evidence type="ECO:0008006" key="3">
    <source>
        <dbReference type="Google" id="ProtNLM"/>
    </source>
</evidence>
<comment type="caution">
    <text evidence="1">The sequence shown here is derived from an EMBL/GenBank/DDBJ whole genome shotgun (WGS) entry which is preliminary data.</text>
</comment>
<dbReference type="AlphaFoldDB" id="A0A329BCZ5"/>
<name>A0A329BCZ5_9BURK</name>
<evidence type="ECO:0000313" key="2">
    <source>
        <dbReference type="Proteomes" id="UP000248918"/>
    </source>
</evidence>
<dbReference type="RefSeq" id="WP_111935166.1">
    <property type="nucleotide sequence ID" value="NZ_CADFFP010000011.1"/>
</dbReference>
<dbReference type="Proteomes" id="UP000248918">
    <property type="component" value="Unassembled WGS sequence"/>
</dbReference>
<protein>
    <recommendedName>
        <fullName evidence="3">DUF1488 domain-containing protein</fullName>
    </recommendedName>
</protein>
<reference evidence="1 2" key="1">
    <citation type="submission" date="2018-06" db="EMBL/GenBank/DDBJ databases">
        <title>Genomic Encyclopedia of Type Strains, Phase III (KMG-III): the genomes of soil and plant-associated and newly described type strains.</title>
        <authorList>
            <person name="Whitman W."/>
        </authorList>
    </citation>
    <scope>NUCLEOTIDE SEQUENCE [LARGE SCALE GENOMIC DNA]</scope>
    <source>
        <strain evidence="1 2">LMG 23644</strain>
    </source>
</reference>
<evidence type="ECO:0000313" key="1">
    <source>
        <dbReference type="EMBL" id="RAS20736.1"/>
    </source>
</evidence>
<dbReference type="OrthoDB" id="9009737at2"/>